<dbReference type="OrthoDB" id="4456959at2759"/>
<evidence type="ECO:0000313" key="8">
    <source>
        <dbReference type="EMBL" id="KJZ76098.1"/>
    </source>
</evidence>
<feature type="compositionally biased region" description="Basic and acidic residues" evidence="6">
    <location>
        <begin position="119"/>
        <end position="135"/>
    </location>
</feature>
<keyword evidence="3" id="KW-0805">Transcription regulation</keyword>
<feature type="compositionally biased region" description="Polar residues" evidence="6">
    <location>
        <begin position="1"/>
        <end position="10"/>
    </location>
</feature>
<dbReference type="InterPro" id="IPR001138">
    <property type="entry name" value="Zn2Cys6_DnaBD"/>
</dbReference>
<dbReference type="SMART" id="SM00906">
    <property type="entry name" value="Fungal_trans"/>
    <property type="match status" value="1"/>
</dbReference>
<dbReference type="InterPro" id="IPR007219">
    <property type="entry name" value="XnlR_reg_dom"/>
</dbReference>
<dbReference type="Pfam" id="PF00172">
    <property type="entry name" value="Zn_clus"/>
    <property type="match status" value="1"/>
</dbReference>
<evidence type="ECO:0000259" key="7">
    <source>
        <dbReference type="PROSITE" id="PS50048"/>
    </source>
</evidence>
<dbReference type="Proteomes" id="UP000054481">
    <property type="component" value="Unassembled WGS sequence"/>
</dbReference>
<feature type="compositionally biased region" description="Polar residues" evidence="6">
    <location>
        <begin position="88"/>
        <end position="102"/>
    </location>
</feature>
<keyword evidence="5" id="KW-0539">Nucleus</keyword>
<feature type="compositionally biased region" description="Polar residues" evidence="6">
    <location>
        <begin position="778"/>
        <end position="787"/>
    </location>
</feature>
<evidence type="ECO:0000256" key="6">
    <source>
        <dbReference type="SAM" id="MobiDB-lite"/>
    </source>
</evidence>
<keyword evidence="4" id="KW-0804">Transcription</keyword>
<dbReference type="GO" id="GO:0003677">
    <property type="term" value="F:DNA binding"/>
    <property type="evidence" value="ECO:0007669"/>
    <property type="project" value="InterPro"/>
</dbReference>
<evidence type="ECO:0000256" key="4">
    <source>
        <dbReference type="ARBA" id="ARBA00023163"/>
    </source>
</evidence>
<protein>
    <recommendedName>
        <fullName evidence="7">Zn(2)-C6 fungal-type domain-containing protein</fullName>
    </recommendedName>
</protein>
<name>A0A0F7ZV70_9HYPO</name>
<dbReference type="EMBL" id="KQ030513">
    <property type="protein sequence ID" value="KJZ76098.1"/>
    <property type="molecule type" value="Genomic_DNA"/>
</dbReference>
<dbReference type="SMART" id="SM00066">
    <property type="entry name" value="GAL4"/>
    <property type="match status" value="1"/>
</dbReference>
<dbReference type="GO" id="GO:0008270">
    <property type="term" value="F:zinc ion binding"/>
    <property type="evidence" value="ECO:0007669"/>
    <property type="project" value="InterPro"/>
</dbReference>
<evidence type="ECO:0000256" key="2">
    <source>
        <dbReference type="ARBA" id="ARBA00022723"/>
    </source>
</evidence>
<accession>A0A0F7ZV70</accession>
<reference evidence="8 9" key="1">
    <citation type="journal article" date="2014" name="Genome Biol. Evol.">
        <title>Comparative genomics and transcriptomics analyses reveal divergent lifestyle features of nematode endoparasitic fungus Hirsutella minnesotensis.</title>
        <authorList>
            <person name="Lai Y."/>
            <person name="Liu K."/>
            <person name="Zhang X."/>
            <person name="Zhang X."/>
            <person name="Li K."/>
            <person name="Wang N."/>
            <person name="Shu C."/>
            <person name="Wu Y."/>
            <person name="Wang C."/>
            <person name="Bushley K.E."/>
            <person name="Xiang M."/>
            <person name="Liu X."/>
        </authorList>
    </citation>
    <scope>NUCLEOTIDE SEQUENCE [LARGE SCALE GENOMIC DNA]</scope>
    <source>
        <strain evidence="8 9">3608</strain>
    </source>
</reference>
<keyword evidence="2" id="KW-0479">Metal-binding</keyword>
<feature type="domain" description="Zn(2)-C6 fungal-type" evidence="7">
    <location>
        <begin position="27"/>
        <end position="57"/>
    </location>
</feature>
<sequence>MTSLASSSSAVPEPLAAESGPGMEPLSCVSCRARKLKCDRTHPACARCLKAGCECVYPESRRKPAVRRKNVKELEARLAQVEEFLSQVNNSSTGSAQATNTGSDKDSANGSHGEVASDGAKDGRGSSRKSSDEPLLRMGDFTFESGPPESEGDDAVPLAQSQSNNLFETPGFVGPGCNYNEPGQLMSLGYSETLPPFEVQEELNNYFFLAQYHFCPVIHSSRYYQAFYGGPVQKPPMCLQYAIWAMAATGPAKYHQYAPIFYQRARQYAEADEMRGHGEHFITIAHAQAWAILTSYEAKTMLFTRAAMSSAKCVRLVQMMGLDRLDGPREDLPPALGPPATWAELEERRRVFWGAFACDSHSSISTGWPCLIEPDDVRTRLPSTEAAFASGQEETAPFVDDVFTGATYGSFAGNIVVCHLFRYIFRHVHRPKATDRADDLLCGPYWERHRDLDNKLSSVFMYLPERLRLPDNLRDPTAVQTNLNLHAAVVTLHHAAIEMQDKHQLPESIKQTSMCRLKASAEEIVSIVKMSSHSPAAFKSPLCALALYCASTVYVYTAKSNPKTGLTSLESSNLEFLIHAMEVTGRHHEMTYAFLQQAYLDIERNGLDSSIRVPGLSKYRVMCSGAKSSIPLLARNSISKHTARSPVLPGRLPLDNPQGLIPPGQQKMAQAPSRPGHNIVRDLVKGDCFQPVLGAVTRNVAPKPSDRTPHKRRRVSASPGPESGSNVPGFDSVMGEIPWQQPSGTGMSEPIHGAGVRIPAGRGFAVRTGLSPVVLPDRTSSSASSPQVRDVGKDAQSSNSSASPFGGLGNTPEENRIDLRSLQERAGLRRPAEQGLFASSMMEALAPSEEEGAWALLADMMGWHDAGPVMGI</sequence>
<evidence type="ECO:0000256" key="3">
    <source>
        <dbReference type="ARBA" id="ARBA00023015"/>
    </source>
</evidence>
<dbReference type="CDD" id="cd12148">
    <property type="entry name" value="fungal_TF_MHR"/>
    <property type="match status" value="1"/>
</dbReference>
<dbReference type="Pfam" id="PF04082">
    <property type="entry name" value="Fungal_trans"/>
    <property type="match status" value="1"/>
</dbReference>
<dbReference type="SUPFAM" id="SSF57701">
    <property type="entry name" value="Zn2/Cys6 DNA-binding domain"/>
    <property type="match status" value="1"/>
</dbReference>
<dbReference type="InterPro" id="IPR050815">
    <property type="entry name" value="TF_fung"/>
</dbReference>
<dbReference type="PROSITE" id="PS50048">
    <property type="entry name" value="ZN2_CY6_FUNGAL_2"/>
    <property type="match status" value="1"/>
</dbReference>
<proteinExistence type="predicted"/>
<evidence type="ECO:0000313" key="9">
    <source>
        <dbReference type="Proteomes" id="UP000054481"/>
    </source>
</evidence>
<dbReference type="PANTHER" id="PTHR47338:SF10">
    <property type="entry name" value="TRANSCRIPTION FACTOR DOMAIN-CONTAINING PROTEIN-RELATED"/>
    <property type="match status" value="1"/>
</dbReference>
<dbReference type="PROSITE" id="PS00463">
    <property type="entry name" value="ZN2_CY6_FUNGAL_1"/>
    <property type="match status" value="1"/>
</dbReference>
<feature type="region of interest" description="Disordered" evidence="6">
    <location>
        <begin position="1"/>
        <end position="22"/>
    </location>
</feature>
<evidence type="ECO:0000256" key="1">
    <source>
        <dbReference type="ARBA" id="ARBA00004123"/>
    </source>
</evidence>
<dbReference type="GO" id="GO:0006351">
    <property type="term" value="P:DNA-templated transcription"/>
    <property type="evidence" value="ECO:0007669"/>
    <property type="project" value="InterPro"/>
</dbReference>
<dbReference type="GO" id="GO:0005634">
    <property type="term" value="C:nucleus"/>
    <property type="evidence" value="ECO:0007669"/>
    <property type="project" value="UniProtKB-SubCell"/>
</dbReference>
<dbReference type="PANTHER" id="PTHR47338">
    <property type="entry name" value="ZN(II)2CYS6 TRANSCRIPTION FACTOR (EUROFUNG)-RELATED"/>
    <property type="match status" value="1"/>
</dbReference>
<dbReference type="CDD" id="cd00067">
    <property type="entry name" value="GAL4"/>
    <property type="match status" value="1"/>
</dbReference>
<dbReference type="GO" id="GO:0000981">
    <property type="term" value="F:DNA-binding transcription factor activity, RNA polymerase II-specific"/>
    <property type="evidence" value="ECO:0007669"/>
    <property type="project" value="InterPro"/>
</dbReference>
<feature type="region of interest" description="Disordered" evidence="6">
    <location>
        <begin position="699"/>
        <end position="744"/>
    </location>
</feature>
<gene>
    <name evidence="8" type="ORF">HIM_04554</name>
</gene>
<dbReference type="Gene3D" id="4.10.240.10">
    <property type="entry name" value="Zn(2)-C6 fungal-type DNA-binding domain"/>
    <property type="match status" value="1"/>
</dbReference>
<organism evidence="8 9">
    <name type="scientific">Hirsutella minnesotensis 3608</name>
    <dbReference type="NCBI Taxonomy" id="1043627"/>
    <lineage>
        <taxon>Eukaryota</taxon>
        <taxon>Fungi</taxon>
        <taxon>Dikarya</taxon>
        <taxon>Ascomycota</taxon>
        <taxon>Pezizomycotina</taxon>
        <taxon>Sordariomycetes</taxon>
        <taxon>Hypocreomycetidae</taxon>
        <taxon>Hypocreales</taxon>
        <taxon>Ophiocordycipitaceae</taxon>
        <taxon>Hirsutella</taxon>
    </lineage>
</organism>
<dbReference type="InterPro" id="IPR036864">
    <property type="entry name" value="Zn2-C6_fun-type_DNA-bd_sf"/>
</dbReference>
<keyword evidence="9" id="KW-1185">Reference proteome</keyword>
<comment type="subcellular location">
    <subcellularLocation>
        <location evidence="1">Nucleus</location>
    </subcellularLocation>
</comment>
<feature type="region of interest" description="Disordered" evidence="6">
    <location>
        <begin position="88"/>
        <end position="157"/>
    </location>
</feature>
<evidence type="ECO:0000256" key="5">
    <source>
        <dbReference type="ARBA" id="ARBA00023242"/>
    </source>
</evidence>
<feature type="region of interest" description="Disordered" evidence="6">
    <location>
        <begin position="774"/>
        <end position="814"/>
    </location>
</feature>
<dbReference type="AlphaFoldDB" id="A0A0F7ZV70"/>